<gene>
    <name evidence="1" type="ORF">S03H2_06039</name>
</gene>
<name>X1FBE8_9ZZZZ</name>
<evidence type="ECO:0000313" key="1">
    <source>
        <dbReference type="EMBL" id="GAH29880.1"/>
    </source>
</evidence>
<comment type="caution">
    <text evidence="1">The sequence shown here is derived from an EMBL/GenBank/DDBJ whole genome shotgun (WGS) entry which is preliminary data.</text>
</comment>
<protein>
    <submittedName>
        <fullName evidence="1">Uncharacterized protein</fullName>
    </submittedName>
</protein>
<reference evidence="1" key="1">
    <citation type="journal article" date="2014" name="Front. Microbiol.">
        <title>High frequency of phylogenetically diverse reductive dehalogenase-homologous genes in deep subseafloor sedimentary metagenomes.</title>
        <authorList>
            <person name="Kawai M."/>
            <person name="Futagami T."/>
            <person name="Toyoda A."/>
            <person name="Takaki Y."/>
            <person name="Nishi S."/>
            <person name="Hori S."/>
            <person name="Arai W."/>
            <person name="Tsubouchi T."/>
            <person name="Morono Y."/>
            <person name="Uchiyama I."/>
            <person name="Ito T."/>
            <person name="Fujiyama A."/>
            <person name="Inagaki F."/>
            <person name="Takami H."/>
        </authorList>
    </citation>
    <scope>NUCLEOTIDE SEQUENCE</scope>
    <source>
        <strain evidence="1">Expedition CK06-06</strain>
    </source>
</reference>
<feature type="non-terminal residue" evidence="1">
    <location>
        <position position="44"/>
    </location>
</feature>
<sequence length="44" mass="4913">MEKIEALSKISKAISSDLYLEDILRLIVTVTAQVMNSKICSLML</sequence>
<proteinExistence type="predicted"/>
<dbReference type="SUPFAM" id="SSF55781">
    <property type="entry name" value="GAF domain-like"/>
    <property type="match status" value="1"/>
</dbReference>
<dbReference type="EMBL" id="BARU01002587">
    <property type="protein sequence ID" value="GAH29880.1"/>
    <property type="molecule type" value="Genomic_DNA"/>
</dbReference>
<accession>X1FBE8</accession>
<dbReference type="Gene3D" id="3.30.450.40">
    <property type="match status" value="1"/>
</dbReference>
<dbReference type="AlphaFoldDB" id="X1FBE8"/>
<dbReference type="InterPro" id="IPR029016">
    <property type="entry name" value="GAF-like_dom_sf"/>
</dbReference>
<organism evidence="1">
    <name type="scientific">marine sediment metagenome</name>
    <dbReference type="NCBI Taxonomy" id="412755"/>
    <lineage>
        <taxon>unclassified sequences</taxon>
        <taxon>metagenomes</taxon>
        <taxon>ecological metagenomes</taxon>
    </lineage>
</organism>